<dbReference type="AlphaFoldDB" id="A0A9X3L5P2"/>
<evidence type="ECO:0000313" key="2">
    <source>
        <dbReference type="Proteomes" id="UP001152172"/>
    </source>
</evidence>
<evidence type="ECO:0000313" key="1">
    <source>
        <dbReference type="EMBL" id="MCZ8531878.1"/>
    </source>
</evidence>
<protein>
    <submittedName>
        <fullName evidence="1">Uncharacterized protein</fullName>
    </submittedName>
</protein>
<accession>A0A9X3L5P2</accession>
<gene>
    <name evidence="1" type="ORF">M9R61_00795</name>
</gene>
<dbReference type="RefSeq" id="WP_269915875.1">
    <property type="nucleotide sequence ID" value="NZ_JAMKBI010000001.1"/>
</dbReference>
<dbReference type="EMBL" id="JAMKBI010000001">
    <property type="protein sequence ID" value="MCZ8531878.1"/>
    <property type="molecule type" value="Genomic_DNA"/>
</dbReference>
<proteinExistence type="predicted"/>
<name>A0A9X3L5P2_9BACI</name>
<keyword evidence="2" id="KW-1185">Reference proteome</keyword>
<reference evidence="1" key="1">
    <citation type="submission" date="2022-05" db="EMBL/GenBank/DDBJ databases">
        <authorList>
            <person name="Colautti A."/>
            <person name="Iacumin L."/>
        </authorList>
    </citation>
    <scope>NUCLEOTIDE SEQUENCE</scope>
    <source>
        <strain evidence="1">DSM 30747</strain>
    </source>
</reference>
<organism evidence="1 2">
    <name type="scientific">Psychrobacillus psychrodurans</name>
    <dbReference type="NCBI Taxonomy" id="126157"/>
    <lineage>
        <taxon>Bacteria</taxon>
        <taxon>Bacillati</taxon>
        <taxon>Bacillota</taxon>
        <taxon>Bacilli</taxon>
        <taxon>Bacillales</taxon>
        <taxon>Bacillaceae</taxon>
        <taxon>Psychrobacillus</taxon>
    </lineage>
</organism>
<sequence>MRRRFSINPNPVEQEEMDYRNDLDIQASLHMIWEGAPVSPLDTEKEALDPQ</sequence>
<comment type="caution">
    <text evidence="1">The sequence shown here is derived from an EMBL/GenBank/DDBJ whole genome shotgun (WGS) entry which is preliminary data.</text>
</comment>
<dbReference type="Proteomes" id="UP001152172">
    <property type="component" value="Unassembled WGS sequence"/>
</dbReference>